<reference evidence="1 2" key="1">
    <citation type="submission" date="2021-04" db="EMBL/GenBank/DDBJ databases">
        <authorList>
            <person name="Shkoporov A.N."/>
            <person name="Stockdale S.R."/>
            <person name="Guerin E."/>
            <person name="Ross R.P."/>
            <person name="Hill C."/>
        </authorList>
    </citation>
    <scope>NUCLEOTIDE SEQUENCE [LARGE SCALE GENOMIC DNA]</scope>
    <source>
        <strain evidence="2">cr2_1</strain>
    </source>
</reference>
<dbReference type="Proteomes" id="UP000827432">
    <property type="component" value="Segment"/>
</dbReference>
<evidence type="ECO:0000313" key="2">
    <source>
        <dbReference type="Proteomes" id="UP000827432"/>
    </source>
</evidence>
<dbReference type="RefSeq" id="YP_010360005.1">
    <property type="nucleotide sequence ID" value="NC_062779.1"/>
</dbReference>
<organism evidence="1 2">
    <name type="scientific">uncultured phage cr2_1</name>
    <dbReference type="NCBI Taxonomy" id="2986394"/>
    <lineage>
        <taxon>Viruses</taxon>
        <taxon>Duplodnaviria</taxon>
        <taxon>Heunggongvirae</taxon>
        <taxon>Uroviricota</taxon>
        <taxon>Caudoviricetes</taxon>
        <taxon>Crassvirales</taxon>
        <taxon>Crevaviridae</taxon>
        <taxon>Coarsevirinae</taxon>
        <taxon>Junduvirus</taxon>
        <taxon>Junduvirus communis</taxon>
    </lineage>
</organism>
<dbReference type="KEGG" id="vg:75690735"/>
<protein>
    <submittedName>
        <fullName evidence="1">Uncharacterized protein</fullName>
    </submittedName>
</protein>
<dbReference type="EMBL" id="MZ130489">
    <property type="protein sequence ID" value="QWM90433.1"/>
    <property type="molecule type" value="Genomic_DNA"/>
</dbReference>
<keyword evidence="2" id="KW-1185">Reference proteome</keyword>
<accession>A0AAE7V4H5</accession>
<dbReference type="GeneID" id="75690735"/>
<sequence>MNSDIFKPSLLPDKDKTEFVKQVQQEYKHIGSIKYRPGSTLWQFNTETGELKPAKVIVKEQLVWTSKGDYTKKTRSFIYEDKCVYMWALNRKNAEKKILRVINNVIRKRQENQ</sequence>
<proteinExistence type="predicted"/>
<name>A0AAE7V4H5_9CAUD</name>
<gene>
    <name evidence="1" type="primary">gp_26570</name>
</gene>
<evidence type="ECO:0000313" key="1">
    <source>
        <dbReference type="EMBL" id="QWM90433.1"/>
    </source>
</evidence>